<reference evidence="4" key="1">
    <citation type="journal article" date="2019" name="Int. J. Syst. Evol. Microbiol.">
        <title>The Global Catalogue of Microorganisms (GCM) 10K type strain sequencing project: providing services to taxonomists for standard genome sequencing and annotation.</title>
        <authorList>
            <consortium name="The Broad Institute Genomics Platform"/>
            <consortium name="The Broad Institute Genome Sequencing Center for Infectious Disease"/>
            <person name="Wu L."/>
            <person name="Ma J."/>
        </authorList>
    </citation>
    <scope>NUCLEOTIDE SEQUENCE [LARGE SCALE GENOMIC DNA]</scope>
    <source>
        <strain evidence="4">KCTC 52141</strain>
    </source>
</reference>
<dbReference type="EMBL" id="JBHRTL010000004">
    <property type="protein sequence ID" value="MFC3154467.1"/>
    <property type="molecule type" value="Genomic_DNA"/>
</dbReference>
<organism evidence="3 4">
    <name type="scientific">Gilvimarinus japonicus</name>
    <dbReference type="NCBI Taxonomy" id="1796469"/>
    <lineage>
        <taxon>Bacteria</taxon>
        <taxon>Pseudomonadati</taxon>
        <taxon>Pseudomonadota</taxon>
        <taxon>Gammaproteobacteria</taxon>
        <taxon>Cellvibrionales</taxon>
        <taxon>Cellvibrionaceae</taxon>
        <taxon>Gilvimarinus</taxon>
    </lineage>
</organism>
<dbReference type="PANTHER" id="PTHR47572:SF5">
    <property type="entry name" value="BLR2277 PROTEIN"/>
    <property type="match status" value="1"/>
</dbReference>
<proteinExistence type="predicted"/>
<accession>A0ABV7HT11</accession>
<protein>
    <submittedName>
        <fullName evidence="3">SMP-30/gluconolactonase/LRE family protein</fullName>
    </submittedName>
</protein>
<name>A0ABV7HT11_9GAMM</name>
<dbReference type="Proteomes" id="UP001595548">
    <property type="component" value="Unassembled WGS sequence"/>
</dbReference>
<gene>
    <name evidence="3" type="ORF">ACFOEB_04565</name>
</gene>
<evidence type="ECO:0000313" key="4">
    <source>
        <dbReference type="Proteomes" id="UP001595548"/>
    </source>
</evidence>
<feature type="domain" description="SMP-30/Gluconolactonase/LRE-like region" evidence="2">
    <location>
        <begin position="43"/>
        <end position="277"/>
    </location>
</feature>
<keyword evidence="1" id="KW-0732">Signal</keyword>
<dbReference type="InterPro" id="IPR013658">
    <property type="entry name" value="SGL"/>
</dbReference>
<evidence type="ECO:0000256" key="1">
    <source>
        <dbReference type="SAM" id="SignalP"/>
    </source>
</evidence>
<feature type="chain" id="PRO_5045730476" evidence="1">
    <location>
        <begin position="22"/>
        <end position="303"/>
    </location>
</feature>
<dbReference type="RefSeq" id="WP_382414729.1">
    <property type="nucleotide sequence ID" value="NZ_AP031500.1"/>
</dbReference>
<dbReference type="Gene3D" id="2.120.10.30">
    <property type="entry name" value="TolB, C-terminal domain"/>
    <property type="match status" value="1"/>
</dbReference>
<evidence type="ECO:0000313" key="3">
    <source>
        <dbReference type="EMBL" id="MFC3154467.1"/>
    </source>
</evidence>
<dbReference type="InterPro" id="IPR051262">
    <property type="entry name" value="SMP-30/CGR1_Lactonase"/>
</dbReference>
<comment type="caution">
    <text evidence="3">The sequence shown here is derived from an EMBL/GenBank/DDBJ whole genome shotgun (WGS) entry which is preliminary data.</text>
</comment>
<keyword evidence="4" id="KW-1185">Reference proteome</keyword>
<evidence type="ECO:0000259" key="2">
    <source>
        <dbReference type="Pfam" id="PF08450"/>
    </source>
</evidence>
<dbReference type="InterPro" id="IPR011042">
    <property type="entry name" value="6-blade_b-propeller_TolB-like"/>
</dbReference>
<dbReference type="PANTHER" id="PTHR47572">
    <property type="entry name" value="LIPOPROTEIN-RELATED"/>
    <property type="match status" value="1"/>
</dbReference>
<dbReference type="Pfam" id="PF08450">
    <property type="entry name" value="SGL"/>
    <property type="match status" value="1"/>
</dbReference>
<feature type="signal peptide" evidence="1">
    <location>
        <begin position="1"/>
        <end position="21"/>
    </location>
</feature>
<sequence length="303" mass="32901">MKNTMFYQVLAMCLMAQVAGADAPPASESETWLPENSFTSGVEGPAVDGAGNLYAVNLERQGTIGRVTDKNKARIFIELDADSVGNAIRFDAAGDMLIADYVNHNILKVSMSDKRVSVFAHDDAMNQPNDIVIADNGSVYASDPNWPDSTGQLWRIDVAGVTHLLEAGMGTTNGIELSPDGSVLYVNESVQRNIWRYDVAADGNITNKQLFFQFADFGMDGMSVDVEGNLYVARYGAGKVAVLSPEGKLLREIQLSGQHPTNITFGGKDGKRAFVTMQKRGTIESFINDVPGSDWAKLRAKHQ</sequence>
<dbReference type="SUPFAM" id="SSF63829">
    <property type="entry name" value="Calcium-dependent phosphotriesterase"/>
    <property type="match status" value="1"/>
</dbReference>